<dbReference type="PANTHER" id="PTHR11412:SF171">
    <property type="entry name" value="PREGNANCY ZONE PROTEIN-LIKE PROTEIN"/>
    <property type="match status" value="1"/>
</dbReference>
<dbReference type="SUPFAM" id="SSF49410">
    <property type="entry name" value="Alpha-macroglobulin receptor domain"/>
    <property type="match status" value="1"/>
</dbReference>
<dbReference type="RefSeq" id="XP_064073801.1">
    <property type="nucleotide sequence ID" value="XM_064217731.1"/>
</dbReference>
<evidence type="ECO:0000256" key="3">
    <source>
        <dbReference type="SAM" id="SignalP"/>
    </source>
</evidence>
<protein>
    <submittedName>
        <fullName evidence="7">Murinoglobulin-2-like</fullName>
    </submittedName>
</protein>
<dbReference type="InterPro" id="IPR047565">
    <property type="entry name" value="Alpha-macroglob_thiol-ester_cl"/>
</dbReference>
<keyword evidence="6" id="KW-1185">Reference proteome</keyword>
<gene>
    <name evidence="7" type="primary">LOC113398394</name>
</gene>
<dbReference type="Gene3D" id="2.20.130.20">
    <property type="match status" value="1"/>
</dbReference>
<dbReference type="GeneID" id="113398394"/>
<dbReference type="InterPro" id="IPR001599">
    <property type="entry name" value="Macroglobln_a2"/>
</dbReference>
<dbReference type="InterPro" id="IPR013783">
    <property type="entry name" value="Ig-like_fold"/>
</dbReference>
<sequence length="1701" mass="185683">MCWFIVLFILPAQANFIETPQNITSSPCSDRYHLFLAPGVLTAGGTSRTCISRFYPEGSARMVLTLVTEDGERSSATRDLPPGDGGCLDISVPEKPNSRAELSVNIRYPEAKCSWDRRISLRIASGKIVVVHTDRARYRPGDLVRIRAIVLKADLTPAHSNFEEIWVSGPGGAWGGAWADAPAWRWARVRSRLGVAQAQARLDAAAPPGRWTLRARLADGALGSTSFLVGNYELPPFQLTVRHAPRILRTSERLAWTVCVRYPWSEAVEGMLVIRLRGVGGSGEGTGGIRTAVRLKAPRACHRHAAASKRIGLDGDSSPDVVVADFSFQEEGTRIWQNTTVVSHVVDDPVTLEFLTKHRVVISPGLPYKIKVKATRWDDKPAANESVRLCWSAAHTLDEEFNSSSASCVDSATDGKGIARVMFTADDDGSPYYIFQAQAGAASARLRARTAGGGARAALGALAAGRARTLLPLYVALPLRAAALTVHFVVITRGGIIYRWGATTQCPITSTTDPIQTSPRNSPCPNTNQVKLDKIFEKNLDARNSSELDALMDRHLSKIMLPIKVSHQMCPDSHLVAYFYYNNELITASKHFELEECFANKVEARWASRHVAPGSLSTLHVQTPGPALCALSVLEAGLGGEGGAGIVRGSILAALRVLVDANRNLTEHDAAGECFLTSDTPELPTSSIEFMSSWLSSAGVRLLGGDNIVRHCGASPARLVTEDVMVPRSDFSESWLWRLVGVGANGSVVVTARAPDSITRYEATAVCLAKSGIAISEPAVLQVFREFFIHASSPQRMKRGDSIIVPYRIFNYLYDPLNIEVEIVAERPLAAAEGAERVCVAPRAASARRVWLRARGAGPARLRLRARTAPPAGPAGPASDEVIIRIEVDPEGVPVQEHHSALLCGQDSQNFTSMPEISWSWPEVQAVAGTESVTVWATGDTFGPLLADADGLVQLPRGCGEQNMARLATNLLALKMMTPGHGTLTAKDHVARGVTRQLQYAHPEGGFSAFGTADPEPSAWLTAFCLRYLRRAYEVISGKAPVPPVITHSERWLASRQMENGCFRPDGHVFHHELQGGLNEDGEISNVALTAYIIIALLDSTSPLPPKLIKNSLSCLRALPPSKSNTPNPSRIYAHSIITYAFMRLRRYEESRSNEAGEEEGLKEDEELQVLTEFLSMAKRSGEYMWWDTGSAATSVEASGYALQALAQCGPARRGRCARAVPPAARWLAAQRRAAGGFVATQDTLVALEGLARWRDLLPSPSNVTVGIRSGSRSDALQLTADSTVPKLLKLPASQQISVAVEGPGCALVQATRTYHSVTAPGSRGTVRVRVRPRGAFHCAQGACYCAALLQVCVMWTDSFPPMSLLEVSLPSGYAPDAERLYAQLTDHTLLRRIELSPNSGKVSMYLGSRDGSETVSRIGRQCIDIHVVGPKARTKPAYVKIIDYYRPDIKDTQMYTIPEDCPSEISESTNNYHASDNLFNEARSLTDSGEIVISHEYSFEDLPEGIPLEDPMFENLVKKNDYNIINDIRNENSKQKKVIEARKESTNTKTDDSATGETTGVIKNAEENVERDTTKETDTEDKHAFTREESKEITEVEAANVTGVKEELKQELPDKNLSIMNPSLSTFHVIDSEKDLEFPTGIEGPIPAVILPPKNFVVPSETDQQTHLQTNWRSSPAVFYDHEYYHQKYHTKNKADAIAT</sequence>
<keyword evidence="1" id="KW-1015">Disulfide bond</keyword>
<dbReference type="Pfam" id="PF07677">
    <property type="entry name" value="A2M_recep"/>
    <property type="match status" value="1"/>
</dbReference>
<evidence type="ECO:0000313" key="7">
    <source>
        <dbReference type="RefSeq" id="XP_064073801.1"/>
    </source>
</evidence>
<dbReference type="SMART" id="SM01360">
    <property type="entry name" value="A2M"/>
    <property type="match status" value="1"/>
</dbReference>
<dbReference type="SMART" id="SM01419">
    <property type="entry name" value="Thiol-ester_cl"/>
    <property type="match status" value="1"/>
</dbReference>
<dbReference type="InterPro" id="IPR009048">
    <property type="entry name" value="A-macroglobulin_rcpt-bd"/>
</dbReference>
<evidence type="ECO:0000259" key="5">
    <source>
        <dbReference type="SMART" id="SM01361"/>
    </source>
</evidence>
<dbReference type="Gene3D" id="2.60.120.1540">
    <property type="match status" value="1"/>
</dbReference>
<proteinExistence type="predicted"/>
<dbReference type="Pfam" id="PF07703">
    <property type="entry name" value="A2M_BRD"/>
    <property type="match status" value="1"/>
</dbReference>
<feature type="chain" id="PRO_5045158369" evidence="3">
    <location>
        <begin position="17"/>
        <end position="1701"/>
    </location>
</feature>
<dbReference type="InterPro" id="IPR008930">
    <property type="entry name" value="Terpenoid_cyclase/PrenylTrfase"/>
</dbReference>
<dbReference type="InterPro" id="IPR011625">
    <property type="entry name" value="A2M_N_BRD"/>
</dbReference>
<dbReference type="InterPro" id="IPR050473">
    <property type="entry name" value="A2M/Complement_sys"/>
</dbReference>
<dbReference type="Proteomes" id="UP001652626">
    <property type="component" value="Chromosome 18"/>
</dbReference>
<dbReference type="PANTHER" id="PTHR11412">
    <property type="entry name" value="MACROGLOBULIN / COMPLEMENT"/>
    <property type="match status" value="1"/>
</dbReference>
<keyword evidence="3" id="KW-0732">Signal</keyword>
<dbReference type="Gene3D" id="2.60.40.690">
    <property type="entry name" value="Alpha-macroglobulin, receptor-binding domain"/>
    <property type="match status" value="1"/>
</dbReference>
<reference evidence="7" key="1">
    <citation type="submission" date="2025-08" db="UniProtKB">
        <authorList>
            <consortium name="RefSeq"/>
        </authorList>
    </citation>
    <scope>IDENTIFICATION</scope>
    <source>
        <tissue evidence="7">Whole body</tissue>
    </source>
</reference>
<dbReference type="Pfam" id="PF00207">
    <property type="entry name" value="A2M"/>
    <property type="match status" value="1"/>
</dbReference>
<feature type="compositionally biased region" description="Basic and acidic residues" evidence="2">
    <location>
        <begin position="1565"/>
        <end position="1592"/>
    </location>
</feature>
<evidence type="ECO:0000259" key="4">
    <source>
        <dbReference type="SMART" id="SM01360"/>
    </source>
</evidence>
<feature type="signal peptide" evidence="3">
    <location>
        <begin position="1"/>
        <end position="16"/>
    </location>
</feature>
<dbReference type="Gene3D" id="2.60.40.10">
    <property type="entry name" value="Immunoglobulins"/>
    <property type="match status" value="2"/>
</dbReference>
<evidence type="ECO:0000256" key="2">
    <source>
        <dbReference type="SAM" id="MobiDB-lite"/>
    </source>
</evidence>
<feature type="region of interest" description="Disordered" evidence="2">
    <location>
        <begin position="1536"/>
        <end position="1592"/>
    </location>
</feature>
<feature type="domain" description="Alpha-2-macroglobulin" evidence="4">
    <location>
        <begin position="734"/>
        <end position="823"/>
    </location>
</feature>
<dbReference type="Gene3D" id="2.60.40.1930">
    <property type="match status" value="1"/>
</dbReference>
<dbReference type="PROSITE" id="PS00477">
    <property type="entry name" value="ALPHA_2_MACROGLOBULIN"/>
    <property type="match status" value="1"/>
</dbReference>
<name>A0ABM4AR77_VANTA</name>
<feature type="domain" description="Alpha-macroglobulin receptor-binding" evidence="5">
    <location>
        <begin position="1361"/>
        <end position="1456"/>
    </location>
</feature>
<dbReference type="Gene3D" id="1.50.10.20">
    <property type="match status" value="1"/>
</dbReference>
<dbReference type="SUPFAM" id="SSF48239">
    <property type="entry name" value="Terpenoid cyclases/Protein prenyltransferases"/>
    <property type="match status" value="1"/>
</dbReference>
<dbReference type="InterPro" id="IPR011626">
    <property type="entry name" value="Alpha-macroglobulin_TED"/>
</dbReference>
<organism evidence="6 7">
    <name type="scientific">Vanessa tameamea</name>
    <name type="common">Kamehameha butterfly</name>
    <dbReference type="NCBI Taxonomy" id="334116"/>
    <lineage>
        <taxon>Eukaryota</taxon>
        <taxon>Metazoa</taxon>
        <taxon>Ecdysozoa</taxon>
        <taxon>Arthropoda</taxon>
        <taxon>Hexapoda</taxon>
        <taxon>Insecta</taxon>
        <taxon>Pterygota</taxon>
        <taxon>Neoptera</taxon>
        <taxon>Endopterygota</taxon>
        <taxon>Lepidoptera</taxon>
        <taxon>Glossata</taxon>
        <taxon>Ditrysia</taxon>
        <taxon>Papilionoidea</taxon>
        <taxon>Nymphalidae</taxon>
        <taxon>Nymphalinae</taxon>
        <taxon>Vanessa</taxon>
    </lineage>
</organism>
<dbReference type="InterPro" id="IPR036595">
    <property type="entry name" value="A-macroglobulin_rcpt-bd_sf"/>
</dbReference>
<dbReference type="SMART" id="SM01361">
    <property type="entry name" value="A2M_recep"/>
    <property type="match status" value="1"/>
</dbReference>
<feature type="compositionally biased region" description="Basic and acidic residues" evidence="2">
    <location>
        <begin position="1536"/>
        <end position="1553"/>
    </location>
</feature>
<evidence type="ECO:0000256" key="1">
    <source>
        <dbReference type="ARBA" id="ARBA00023157"/>
    </source>
</evidence>
<dbReference type="InterPro" id="IPR019742">
    <property type="entry name" value="MacrogloblnA2_CS"/>
</dbReference>
<dbReference type="Pfam" id="PF07678">
    <property type="entry name" value="TED_complement"/>
    <property type="match status" value="1"/>
</dbReference>
<accession>A0ABM4AR77</accession>
<evidence type="ECO:0000313" key="6">
    <source>
        <dbReference type="Proteomes" id="UP001652626"/>
    </source>
</evidence>